<dbReference type="Proteomes" id="UP000887540">
    <property type="component" value="Unplaced"/>
</dbReference>
<feature type="domain" description="Major facilitator superfamily (MFS) profile" evidence="3">
    <location>
        <begin position="116"/>
        <end position="541"/>
    </location>
</feature>
<dbReference type="SUPFAM" id="SSF103473">
    <property type="entry name" value="MFS general substrate transporter"/>
    <property type="match status" value="1"/>
</dbReference>
<reference evidence="5" key="1">
    <citation type="submission" date="2022-11" db="UniProtKB">
        <authorList>
            <consortium name="WormBaseParasite"/>
        </authorList>
    </citation>
    <scope>IDENTIFICATION</scope>
</reference>
<keyword evidence="2" id="KW-0812">Transmembrane</keyword>
<evidence type="ECO:0000259" key="3">
    <source>
        <dbReference type="PROSITE" id="PS50850"/>
    </source>
</evidence>
<feature type="transmembrane region" description="Helical" evidence="2">
    <location>
        <begin position="352"/>
        <end position="373"/>
    </location>
</feature>
<proteinExistence type="predicted"/>
<accession>A0A914C740</accession>
<dbReference type="Gene3D" id="1.20.1250.20">
    <property type="entry name" value="MFS general substrate transporter like domains"/>
    <property type="match status" value="2"/>
</dbReference>
<feature type="transmembrane region" description="Helical" evidence="2">
    <location>
        <begin position="483"/>
        <end position="507"/>
    </location>
</feature>
<dbReference type="PANTHER" id="PTHR45757:SF11">
    <property type="entry name" value="MAJOR FACILITATOR SUPERFAMILY (MFS) PROFILE DOMAIN-CONTAINING PROTEIN"/>
    <property type="match status" value="1"/>
</dbReference>
<feature type="transmembrane region" description="Helical" evidence="2">
    <location>
        <begin position="161"/>
        <end position="180"/>
    </location>
</feature>
<sequence length="571" mass="63509">MDGKVEYAQENLDDMDYYDCDEDDKDDKDKMDAVVENIFEESQKLLETDPKSEEAVEKLDLIHDMDHQKFEGLEAKILRKFSRETATNKNMAYENRKVSTVTLRNSTRFAILALSTICLSLLLSNSLALNFTIICMTNDGASNDNETSASDYNYSPIQRGWLFSIVAVGQIIGTVILTYCSSKFDIRYIFSIYGLSSAFATLLTPLSAYTGFVPLLVMRLIQGFGTATSYNALGSITQQWSTIKESGMYIALMSCHQQFSNIFTMPIAGALCESSWGWSSLYYLQGTLTLFFFVLFYIFYRDDPYCHKFVSDKELIKIEHGKINVVTRDANVVKKKIRPPSVPYKSIFMDKVVWGILISALGGQIGFLVFVLFGPTYLNKVLGFDIKSTGVGTAVPFIGAIIVKIVSGPFSDNIGCISVKKSVIMFATISQTMLGISILTLAFIPMEYPILAQIAFIAAISFSGLNAVGVTKCASLISQHYSYVLMTCITVIAGLVTLTLPMFVAALVPDNTHSQWKTIFVGSAIIIFVSIAIFDITSEVEPRSWVFKKTKKVFTIPIEKTSIEPEKIPKV</sequence>
<dbReference type="PROSITE" id="PS50850">
    <property type="entry name" value="MFS"/>
    <property type="match status" value="1"/>
</dbReference>
<evidence type="ECO:0000256" key="2">
    <source>
        <dbReference type="SAM" id="Phobius"/>
    </source>
</evidence>
<comment type="subcellular location">
    <subcellularLocation>
        <location evidence="1">Membrane</location>
        <topology evidence="1">Multi-pass membrane protein</topology>
    </subcellularLocation>
</comment>
<feature type="transmembrane region" description="Helical" evidence="2">
    <location>
        <begin position="423"/>
        <end position="444"/>
    </location>
</feature>
<evidence type="ECO:0000256" key="1">
    <source>
        <dbReference type="ARBA" id="ARBA00004141"/>
    </source>
</evidence>
<dbReference type="GO" id="GO:0022857">
    <property type="term" value="F:transmembrane transporter activity"/>
    <property type="evidence" value="ECO:0007669"/>
    <property type="project" value="InterPro"/>
</dbReference>
<dbReference type="InterPro" id="IPR020846">
    <property type="entry name" value="MFS_dom"/>
</dbReference>
<keyword evidence="2" id="KW-1133">Transmembrane helix</keyword>
<name>A0A914C740_9BILA</name>
<keyword evidence="2" id="KW-0472">Membrane</keyword>
<feature type="transmembrane region" description="Helical" evidence="2">
    <location>
        <begin position="450"/>
        <end position="471"/>
    </location>
</feature>
<protein>
    <submittedName>
        <fullName evidence="5">Major facilitator superfamily (MFS) profile domain-containing protein</fullName>
    </submittedName>
</protein>
<dbReference type="AlphaFoldDB" id="A0A914C740"/>
<evidence type="ECO:0000313" key="4">
    <source>
        <dbReference type="Proteomes" id="UP000887540"/>
    </source>
</evidence>
<keyword evidence="4" id="KW-1185">Reference proteome</keyword>
<dbReference type="GO" id="GO:0016020">
    <property type="term" value="C:membrane"/>
    <property type="evidence" value="ECO:0007669"/>
    <property type="project" value="UniProtKB-SubCell"/>
</dbReference>
<feature type="transmembrane region" description="Helical" evidence="2">
    <location>
        <begin position="281"/>
        <end position="300"/>
    </location>
</feature>
<feature type="transmembrane region" description="Helical" evidence="2">
    <location>
        <begin position="519"/>
        <end position="538"/>
    </location>
</feature>
<evidence type="ECO:0000313" key="5">
    <source>
        <dbReference type="WBParaSite" id="ACRNAN_Path_367.g1405.t1"/>
    </source>
</evidence>
<feature type="transmembrane region" description="Helical" evidence="2">
    <location>
        <begin position="109"/>
        <end position="134"/>
    </location>
</feature>
<feature type="transmembrane region" description="Helical" evidence="2">
    <location>
        <begin position="192"/>
        <end position="212"/>
    </location>
</feature>
<organism evidence="4 5">
    <name type="scientific">Acrobeloides nanus</name>
    <dbReference type="NCBI Taxonomy" id="290746"/>
    <lineage>
        <taxon>Eukaryota</taxon>
        <taxon>Metazoa</taxon>
        <taxon>Ecdysozoa</taxon>
        <taxon>Nematoda</taxon>
        <taxon>Chromadorea</taxon>
        <taxon>Rhabditida</taxon>
        <taxon>Tylenchina</taxon>
        <taxon>Cephalobomorpha</taxon>
        <taxon>Cephaloboidea</taxon>
        <taxon>Cephalobidae</taxon>
        <taxon>Acrobeloides</taxon>
    </lineage>
</organism>
<dbReference type="InterPro" id="IPR011701">
    <property type="entry name" value="MFS"/>
</dbReference>
<dbReference type="InterPro" id="IPR036259">
    <property type="entry name" value="MFS_trans_sf"/>
</dbReference>
<dbReference type="Pfam" id="PF07690">
    <property type="entry name" value="MFS_1"/>
    <property type="match status" value="1"/>
</dbReference>
<dbReference type="WBParaSite" id="ACRNAN_Path_367.g1405.t1">
    <property type="protein sequence ID" value="ACRNAN_Path_367.g1405.t1"/>
    <property type="gene ID" value="ACRNAN_Path_367.g1405"/>
</dbReference>
<feature type="transmembrane region" description="Helical" evidence="2">
    <location>
        <begin position="393"/>
        <end position="411"/>
    </location>
</feature>
<dbReference type="PANTHER" id="PTHR45757">
    <property type="entry name" value="PROTEIN CBG23364-RELATED"/>
    <property type="match status" value="1"/>
</dbReference>